<dbReference type="GO" id="GO:0008781">
    <property type="term" value="F:N-acylneuraminate cytidylyltransferase activity"/>
    <property type="evidence" value="ECO:0007669"/>
    <property type="project" value="TreeGrafter"/>
</dbReference>
<protein>
    <recommendedName>
        <fullName evidence="3">Acylneuraminate cytidylyltransferase</fullName>
    </recommendedName>
</protein>
<reference evidence="1 2" key="1">
    <citation type="submission" date="2018-05" db="EMBL/GenBank/DDBJ databases">
        <title>Abyssibacter profundi OUC007T gen. nov., sp. nov, a marine bacterium isolated from seawater of the Mariana Trench.</title>
        <authorList>
            <person name="Zhou S."/>
        </authorList>
    </citation>
    <scope>NUCLEOTIDE SEQUENCE [LARGE SCALE GENOMIC DNA]</scope>
    <source>
        <strain evidence="1 2">OUC007</strain>
    </source>
</reference>
<organism evidence="1 2">
    <name type="scientific">Abyssibacter profundi</name>
    <dbReference type="NCBI Taxonomy" id="2182787"/>
    <lineage>
        <taxon>Bacteria</taxon>
        <taxon>Pseudomonadati</taxon>
        <taxon>Pseudomonadota</taxon>
        <taxon>Gammaproteobacteria</taxon>
        <taxon>Chromatiales</taxon>
        <taxon>Oceanococcaceae</taxon>
        <taxon>Abyssibacter</taxon>
    </lineage>
</organism>
<sequence length="233" mass="25884">MHKLSVVVPARSGSKRLEGKNVRPLAGEPLVFHTLRACLGHDAVEHVIFTTDSQDYLDLVNSTFGNHVTTVLRPAATAGDTSKVTDEIHRLLSASPELFPGDWFGVCLPTAPLRTQAVMRRALAQWQASGQALFSAMPYEFPIQFAFRVARGGDWEPVFGDASPMVTGQTRSQDIETLYRPNGAIYFQRIDEFLQAGTFYSGARPFLMSVEESLDVDTDLDFTMAELVLERMR</sequence>
<keyword evidence="2" id="KW-1185">Reference proteome</keyword>
<dbReference type="Pfam" id="PF02348">
    <property type="entry name" value="CTP_transf_3"/>
    <property type="match status" value="1"/>
</dbReference>
<dbReference type="AlphaFoldDB" id="A0A363UIW0"/>
<proteinExistence type="predicted"/>
<dbReference type="Gene3D" id="3.90.550.10">
    <property type="entry name" value="Spore Coat Polysaccharide Biosynthesis Protein SpsA, Chain A"/>
    <property type="match status" value="1"/>
</dbReference>
<evidence type="ECO:0000313" key="1">
    <source>
        <dbReference type="EMBL" id="PWN55363.1"/>
    </source>
</evidence>
<dbReference type="InterPro" id="IPR050793">
    <property type="entry name" value="CMP-NeuNAc_synthase"/>
</dbReference>
<dbReference type="OrthoDB" id="9805604at2"/>
<dbReference type="CDD" id="cd02513">
    <property type="entry name" value="CMP-NeuAc_Synthase"/>
    <property type="match status" value="1"/>
</dbReference>
<dbReference type="EMBL" id="QEQK01000011">
    <property type="protein sequence ID" value="PWN55363.1"/>
    <property type="molecule type" value="Genomic_DNA"/>
</dbReference>
<gene>
    <name evidence="1" type="ORF">DEH80_12840</name>
</gene>
<dbReference type="PANTHER" id="PTHR21485">
    <property type="entry name" value="HAD SUPERFAMILY MEMBERS CMAS AND KDSC"/>
    <property type="match status" value="1"/>
</dbReference>
<dbReference type="SUPFAM" id="SSF53448">
    <property type="entry name" value="Nucleotide-diphospho-sugar transferases"/>
    <property type="match status" value="1"/>
</dbReference>
<evidence type="ECO:0000313" key="2">
    <source>
        <dbReference type="Proteomes" id="UP000251800"/>
    </source>
</evidence>
<dbReference type="RefSeq" id="WP_109720905.1">
    <property type="nucleotide sequence ID" value="NZ_QEQK01000011.1"/>
</dbReference>
<dbReference type="PANTHER" id="PTHR21485:SF6">
    <property type="entry name" value="N-ACYLNEURAMINATE CYTIDYLYLTRANSFERASE-RELATED"/>
    <property type="match status" value="1"/>
</dbReference>
<dbReference type="InterPro" id="IPR003329">
    <property type="entry name" value="Cytidylyl_trans"/>
</dbReference>
<comment type="caution">
    <text evidence="1">The sequence shown here is derived from an EMBL/GenBank/DDBJ whole genome shotgun (WGS) entry which is preliminary data.</text>
</comment>
<accession>A0A363UIW0</accession>
<dbReference type="Proteomes" id="UP000251800">
    <property type="component" value="Unassembled WGS sequence"/>
</dbReference>
<name>A0A363UIW0_9GAMM</name>
<dbReference type="InterPro" id="IPR029044">
    <property type="entry name" value="Nucleotide-diphossugar_trans"/>
</dbReference>
<evidence type="ECO:0008006" key="3">
    <source>
        <dbReference type="Google" id="ProtNLM"/>
    </source>
</evidence>